<evidence type="ECO:0000313" key="2">
    <source>
        <dbReference type="EMBL" id="AUB44371.1"/>
    </source>
</evidence>
<dbReference type="AlphaFoldDB" id="A0A2K8T9P2"/>
<dbReference type="KEGG" id="nfl:COO91_10594"/>
<keyword evidence="3" id="KW-1185">Reference proteome</keyword>
<dbReference type="Proteomes" id="UP000232003">
    <property type="component" value="Plasmid pNFSY08"/>
</dbReference>
<dbReference type="SMART" id="SM00530">
    <property type="entry name" value="HTH_XRE"/>
    <property type="match status" value="1"/>
</dbReference>
<dbReference type="CDD" id="cd00093">
    <property type="entry name" value="HTH_XRE"/>
    <property type="match status" value="1"/>
</dbReference>
<name>A0A2K8T9P2_9NOSO</name>
<gene>
    <name evidence="2" type="ORF">COO91_10594</name>
</gene>
<dbReference type="Gene3D" id="1.10.260.40">
    <property type="entry name" value="lambda repressor-like DNA-binding domains"/>
    <property type="match status" value="1"/>
</dbReference>
<accession>A0A2K8T9P2</accession>
<geneLocation type="plasmid" evidence="3">
    <name>pnfsy08</name>
</geneLocation>
<dbReference type="Pfam" id="PF13560">
    <property type="entry name" value="HTH_31"/>
    <property type="match status" value="1"/>
</dbReference>
<dbReference type="InterPro" id="IPR001387">
    <property type="entry name" value="Cro/C1-type_HTH"/>
</dbReference>
<dbReference type="GO" id="GO:0003677">
    <property type="term" value="F:DNA binding"/>
    <property type="evidence" value="ECO:0007669"/>
    <property type="project" value="InterPro"/>
</dbReference>
<dbReference type="PROSITE" id="PS50943">
    <property type="entry name" value="HTH_CROC1"/>
    <property type="match status" value="1"/>
</dbReference>
<dbReference type="SUPFAM" id="SSF47413">
    <property type="entry name" value="lambda repressor-like DNA-binding domains"/>
    <property type="match status" value="1"/>
</dbReference>
<proteinExistence type="predicted"/>
<feature type="domain" description="HTH cro/C1-type" evidence="1">
    <location>
        <begin position="23"/>
        <end position="53"/>
    </location>
</feature>
<evidence type="ECO:0000313" key="3">
    <source>
        <dbReference type="Proteomes" id="UP000232003"/>
    </source>
</evidence>
<evidence type="ECO:0000259" key="1">
    <source>
        <dbReference type="PROSITE" id="PS50943"/>
    </source>
</evidence>
<organism evidence="2 3">
    <name type="scientific">Nostoc flagelliforme CCNUN1</name>
    <dbReference type="NCBI Taxonomy" id="2038116"/>
    <lineage>
        <taxon>Bacteria</taxon>
        <taxon>Bacillati</taxon>
        <taxon>Cyanobacteriota</taxon>
        <taxon>Cyanophyceae</taxon>
        <taxon>Nostocales</taxon>
        <taxon>Nostocaceae</taxon>
        <taxon>Nostoc</taxon>
    </lineage>
</organism>
<sequence length="110" mass="12407">MNINIDTSPIATFHWNEAMGKRLRGLREESNYSRRELSERTGVSEAYIQQLESPHLYAGRSRKPKELTASRKILESLCLILKTNVAALIWDGNVGNVIISSEEGNNSLTF</sequence>
<protein>
    <submittedName>
        <fullName evidence="2">Transcriptional regulator, containings XRE-family HTH domain</fullName>
    </submittedName>
</protein>
<dbReference type="InterPro" id="IPR010982">
    <property type="entry name" value="Lambda_DNA-bd_dom_sf"/>
</dbReference>
<reference evidence="2 3" key="1">
    <citation type="submission" date="2017-11" db="EMBL/GenBank/DDBJ databases">
        <title>Complete genome of a free-living desiccation-tolerant cyanobacterium and its photosynthetic adaptation to extreme terrestrial habitat.</title>
        <authorList>
            <person name="Shang J."/>
        </authorList>
    </citation>
    <scope>NUCLEOTIDE SEQUENCE [LARGE SCALE GENOMIC DNA]</scope>
    <source>
        <strain evidence="2 3">CCNUN1</strain>
        <plasmid evidence="3">pnfsy08</plasmid>
    </source>
</reference>
<keyword evidence="2" id="KW-0614">Plasmid</keyword>
<dbReference type="EMBL" id="CP024793">
    <property type="protein sequence ID" value="AUB44371.1"/>
    <property type="molecule type" value="Genomic_DNA"/>
</dbReference>